<organism evidence="1 2">
    <name type="scientific">Lacrimispora celerecrescens</name>
    <dbReference type="NCBI Taxonomy" id="29354"/>
    <lineage>
        <taxon>Bacteria</taxon>
        <taxon>Bacillati</taxon>
        <taxon>Bacillota</taxon>
        <taxon>Clostridia</taxon>
        <taxon>Lachnospirales</taxon>
        <taxon>Lachnospiraceae</taxon>
        <taxon>Lacrimispora</taxon>
    </lineage>
</organism>
<dbReference type="Proteomes" id="UP000028525">
    <property type="component" value="Unassembled WGS sequence"/>
</dbReference>
<sequence length="72" mass="8328">MLRQIFNLYLLNYLQSFPMGKALALLLLLSINPVVSLQLFSHISYPINSDVDAIIKFNHFLTNLSFNTYHKV</sequence>
<keyword evidence="2" id="KW-1185">Reference proteome</keyword>
<accession>A0A084JK29</accession>
<dbReference type="AlphaFoldDB" id="A0A084JK29"/>
<protein>
    <submittedName>
        <fullName evidence="1">Uncharacterized protein</fullName>
    </submittedName>
</protein>
<proteinExistence type="predicted"/>
<reference evidence="1 2" key="1">
    <citation type="submission" date="2014-07" db="EMBL/GenBank/DDBJ databases">
        <title>Draft genome of Clostridium celerecrescens 152B isolated from sediments associated with methane hydrate from Krishna Godavari basin.</title>
        <authorList>
            <person name="Honkalas V.S."/>
            <person name="Dabir A.P."/>
            <person name="Arora P."/>
            <person name="Dhakephalkar P.K."/>
        </authorList>
    </citation>
    <scope>NUCLEOTIDE SEQUENCE [LARGE SCALE GENOMIC DNA]</scope>
    <source>
        <strain evidence="1 2">152B</strain>
    </source>
</reference>
<name>A0A084JK29_9FIRM</name>
<gene>
    <name evidence="1" type="ORF">IO98_15140</name>
</gene>
<comment type="caution">
    <text evidence="1">The sequence shown here is derived from an EMBL/GenBank/DDBJ whole genome shotgun (WGS) entry which is preliminary data.</text>
</comment>
<evidence type="ECO:0000313" key="1">
    <source>
        <dbReference type="EMBL" id="KEZ89313.1"/>
    </source>
</evidence>
<evidence type="ECO:0000313" key="2">
    <source>
        <dbReference type="Proteomes" id="UP000028525"/>
    </source>
</evidence>
<dbReference type="EMBL" id="JPME01000018">
    <property type="protein sequence ID" value="KEZ89313.1"/>
    <property type="molecule type" value="Genomic_DNA"/>
</dbReference>